<feature type="non-terminal residue" evidence="1">
    <location>
        <position position="1"/>
    </location>
</feature>
<proteinExistence type="predicted"/>
<evidence type="ECO:0000313" key="2">
    <source>
        <dbReference type="Proteomes" id="UP001057452"/>
    </source>
</evidence>
<reference evidence="1" key="1">
    <citation type="submission" date="2022-05" db="EMBL/GenBank/DDBJ databases">
        <title>Chromosome-level genome of Chaenocephalus aceratus.</title>
        <authorList>
            <person name="Park H."/>
        </authorList>
    </citation>
    <scope>NUCLEOTIDE SEQUENCE</scope>
    <source>
        <strain evidence="1">KU_202001</strain>
    </source>
</reference>
<gene>
    <name evidence="1" type="ORF">KUCAC02_026355</name>
</gene>
<feature type="non-terminal residue" evidence="1">
    <location>
        <position position="65"/>
    </location>
</feature>
<evidence type="ECO:0000313" key="1">
    <source>
        <dbReference type="EMBL" id="KAI4804739.1"/>
    </source>
</evidence>
<keyword evidence="2" id="KW-1185">Reference proteome</keyword>
<dbReference type="Proteomes" id="UP001057452">
    <property type="component" value="Chromosome 15"/>
</dbReference>
<dbReference type="EMBL" id="CM043799">
    <property type="protein sequence ID" value="KAI4804739.1"/>
    <property type="molecule type" value="Genomic_DNA"/>
</dbReference>
<accession>A0ACB9VWM9</accession>
<comment type="caution">
    <text evidence="1">The sequence shown here is derived from an EMBL/GenBank/DDBJ whole genome shotgun (WGS) entry which is preliminary data.</text>
</comment>
<name>A0ACB9VWM9_CHAAC</name>
<organism evidence="1 2">
    <name type="scientific">Chaenocephalus aceratus</name>
    <name type="common">Blackfin icefish</name>
    <name type="synonym">Chaenichthys aceratus</name>
    <dbReference type="NCBI Taxonomy" id="36190"/>
    <lineage>
        <taxon>Eukaryota</taxon>
        <taxon>Metazoa</taxon>
        <taxon>Chordata</taxon>
        <taxon>Craniata</taxon>
        <taxon>Vertebrata</taxon>
        <taxon>Euteleostomi</taxon>
        <taxon>Actinopterygii</taxon>
        <taxon>Neopterygii</taxon>
        <taxon>Teleostei</taxon>
        <taxon>Neoteleostei</taxon>
        <taxon>Acanthomorphata</taxon>
        <taxon>Eupercaria</taxon>
        <taxon>Perciformes</taxon>
        <taxon>Notothenioidei</taxon>
        <taxon>Channichthyidae</taxon>
        <taxon>Chaenocephalus</taxon>
    </lineage>
</organism>
<sequence length="65" mass="7056">VQMPAQRGRSCLRLWLHARSDVMCVSTSPISPQDMLNVQIIQQPCPPTNPPQSPLSGGSLSCRAL</sequence>
<protein>
    <submittedName>
        <fullName evidence="1">Uncharacterized protein</fullName>
    </submittedName>
</protein>